<proteinExistence type="predicted"/>
<accession>A0A1H8IE02</accession>
<evidence type="ECO:0000313" key="2">
    <source>
        <dbReference type="EMBL" id="SEN67013.1"/>
    </source>
</evidence>
<feature type="transmembrane region" description="Helical" evidence="1">
    <location>
        <begin position="51"/>
        <end position="70"/>
    </location>
</feature>
<feature type="transmembrane region" description="Helical" evidence="1">
    <location>
        <begin position="18"/>
        <end position="39"/>
    </location>
</feature>
<sequence length="71" mass="7976">MELIKEAIQEPFENLLGLFIYFSAVVLITIAIAGLALYLIPNPLSNRIKNLIISGITFTVIFIWIQTVILN</sequence>
<gene>
    <name evidence="2" type="ORF">SAMN04488134_101601</name>
</gene>
<dbReference type="AlphaFoldDB" id="A0A1H8IE02"/>
<keyword evidence="1" id="KW-1133">Transmembrane helix</keyword>
<keyword evidence="1" id="KW-0472">Membrane</keyword>
<dbReference type="Proteomes" id="UP000199300">
    <property type="component" value="Unassembled WGS sequence"/>
</dbReference>
<dbReference type="OrthoDB" id="2974610at2"/>
<reference evidence="2 3" key="1">
    <citation type="submission" date="2016-10" db="EMBL/GenBank/DDBJ databases">
        <authorList>
            <person name="de Groot N.N."/>
        </authorList>
    </citation>
    <scope>NUCLEOTIDE SEQUENCE [LARGE SCALE GENOMIC DNA]</scope>
    <source>
        <strain evidence="2 3">CGMCC 1.10434</strain>
    </source>
</reference>
<dbReference type="RefSeq" id="WP_091494651.1">
    <property type="nucleotide sequence ID" value="NZ_FODJ01000001.1"/>
</dbReference>
<name>A0A1H8IE02_9BACI</name>
<evidence type="ECO:0000256" key="1">
    <source>
        <dbReference type="SAM" id="Phobius"/>
    </source>
</evidence>
<evidence type="ECO:0000313" key="3">
    <source>
        <dbReference type="Proteomes" id="UP000199300"/>
    </source>
</evidence>
<dbReference type="EMBL" id="FODJ01000001">
    <property type="protein sequence ID" value="SEN67013.1"/>
    <property type="molecule type" value="Genomic_DNA"/>
</dbReference>
<organism evidence="2 3">
    <name type="scientific">Amphibacillus marinus</name>
    <dbReference type="NCBI Taxonomy" id="872970"/>
    <lineage>
        <taxon>Bacteria</taxon>
        <taxon>Bacillati</taxon>
        <taxon>Bacillota</taxon>
        <taxon>Bacilli</taxon>
        <taxon>Bacillales</taxon>
        <taxon>Bacillaceae</taxon>
        <taxon>Amphibacillus</taxon>
    </lineage>
</organism>
<keyword evidence="1" id="KW-0812">Transmembrane</keyword>
<keyword evidence="3" id="KW-1185">Reference proteome</keyword>
<protein>
    <submittedName>
        <fullName evidence="2">Uncharacterized protein</fullName>
    </submittedName>
</protein>
<dbReference type="STRING" id="872970.SAMN04488134_101601"/>